<evidence type="ECO:0000256" key="3">
    <source>
        <dbReference type="ARBA" id="ARBA00022645"/>
    </source>
</evidence>
<dbReference type="PANTHER" id="PTHR11802:SF113">
    <property type="entry name" value="SERINE CARBOXYPEPTIDASE CTSA-4.1"/>
    <property type="match status" value="1"/>
</dbReference>
<comment type="similarity">
    <text evidence="1">Belongs to the peptidase S10 family.</text>
</comment>
<gene>
    <name evidence="8" type="ORF">C2857_003012</name>
</gene>
<dbReference type="InterPro" id="IPR001563">
    <property type="entry name" value="Peptidase_S10"/>
</dbReference>
<dbReference type="GO" id="GO:0004185">
    <property type="term" value="F:serine-type carboxypeptidase activity"/>
    <property type="evidence" value="ECO:0007669"/>
    <property type="project" value="UniProtKB-EC"/>
</dbReference>
<keyword evidence="6" id="KW-0325">Glycoprotein</keyword>
<keyword evidence="3" id="KW-0121">Carboxypeptidase</keyword>
<dbReference type="Proteomes" id="UP000594364">
    <property type="component" value="Chromosome 4"/>
</dbReference>
<dbReference type="EMBL" id="CP031388">
    <property type="protein sequence ID" value="QPH05301.1"/>
    <property type="molecule type" value="Genomic_DNA"/>
</dbReference>
<keyword evidence="7" id="KW-0732">Signal</keyword>
<evidence type="ECO:0000256" key="5">
    <source>
        <dbReference type="ARBA" id="ARBA00022801"/>
    </source>
</evidence>
<keyword evidence="9" id="KW-1185">Reference proteome</keyword>
<feature type="chain" id="PRO_5034318461" description="carboxypeptidase C" evidence="7">
    <location>
        <begin position="20"/>
        <end position="419"/>
    </location>
</feature>
<dbReference type="Gene3D" id="3.40.50.1820">
    <property type="entry name" value="alpha/beta hydrolase"/>
    <property type="match status" value="2"/>
</dbReference>
<keyword evidence="4" id="KW-0645">Protease</keyword>
<keyword evidence="5" id="KW-0378">Hydrolase</keyword>
<evidence type="ECO:0000256" key="4">
    <source>
        <dbReference type="ARBA" id="ARBA00022670"/>
    </source>
</evidence>
<reference evidence="8 9" key="1">
    <citation type="journal article" date="2018" name="PLoS Genet.">
        <title>Repeat elements organise 3D genome structure and mediate transcription in the filamentous fungus Epichloe festucae.</title>
        <authorList>
            <person name="Winter D.J."/>
            <person name="Ganley A.R.D."/>
            <person name="Young C.A."/>
            <person name="Liachko I."/>
            <person name="Schardl C.L."/>
            <person name="Dupont P.Y."/>
            <person name="Berry D."/>
            <person name="Ram A."/>
            <person name="Scott B."/>
            <person name="Cox M.P."/>
        </authorList>
    </citation>
    <scope>NUCLEOTIDE SEQUENCE [LARGE SCALE GENOMIC DNA]</scope>
    <source>
        <strain evidence="8 9">Fl1</strain>
    </source>
</reference>
<dbReference type="SUPFAM" id="SSF53474">
    <property type="entry name" value="alpha/beta-Hydrolases"/>
    <property type="match status" value="1"/>
</dbReference>
<dbReference type="OrthoDB" id="443318at2759"/>
<evidence type="ECO:0000256" key="2">
    <source>
        <dbReference type="ARBA" id="ARBA00012446"/>
    </source>
</evidence>
<evidence type="ECO:0000313" key="9">
    <source>
        <dbReference type="Proteomes" id="UP000594364"/>
    </source>
</evidence>
<sequence>MQFWSAFLLALASVPSALPSPANNAVPPLRQSFREPDSDWNHVIQGSEVKVDKRFGGDLASYALRATKVDPSSLGVDKVKQYSGYLDDNSRDKHLFYWFFESRNDPKNDPVLLWLSGGPGCSSMIGLFMGSSDVFTTAAAAKDVYALMTLFFEQFPEYSKQELHISGDSYAGHYIPIFAAEILSHKNRNINLQSVLIGNGLTNPYIQYAAYEPMGCGRGGLPAACYHDDENECFTARETCERLMVISAQNAGLNVYDIRKKCDGGRHRYKELNWIESWLNKPEVMQALGVEVERFEICNDRITDAFMEAGDWFLPIEKYVPGLLVEIPVLIYAGDCDYVCNWLGNQAWTNALEWEGQDAFNSANVTELNAASGKSYGTIKHANGFAFLRVLQAGHLVPYDQPEGSLDFVNRWIKGEWSE</sequence>
<evidence type="ECO:0000256" key="1">
    <source>
        <dbReference type="ARBA" id="ARBA00009431"/>
    </source>
</evidence>
<dbReference type="PANTHER" id="PTHR11802">
    <property type="entry name" value="SERINE PROTEASE FAMILY S10 SERINE CARBOXYPEPTIDASE"/>
    <property type="match status" value="1"/>
</dbReference>
<evidence type="ECO:0000256" key="6">
    <source>
        <dbReference type="ARBA" id="ARBA00023180"/>
    </source>
</evidence>
<dbReference type="GO" id="GO:0006508">
    <property type="term" value="P:proteolysis"/>
    <property type="evidence" value="ECO:0007669"/>
    <property type="project" value="UniProtKB-KW"/>
</dbReference>
<accession>A0A7S9KUM5</accession>
<dbReference type="EC" id="3.4.16.5" evidence="2"/>
<dbReference type="GO" id="GO:0000324">
    <property type="term" value="C:fungal-type vacuole"/>
    <property type="evidence" value="ECO:0007669"/>
    <property type="project" value="TreeGrafter"/>
</dbReference>
<feature type="signal peptide" evidence="7">
    <location>
        <begin position="1"/>
        <end position="19"/>
    </location>
</feature>
<dbReference type="Pfam" id="PF00450">
    <property type="entry name" value="Peptidase_S10"/>
    <property type="match status" value="2"/>
</dbReference>
<dbReference type="InterPro" id="IPR033124">
    <property type="entry name" value="Ser_caboxypep_his_AS"/>
</dbReference>
<proteinExistence type="inferred from homology"/>
<evidence type="ECO:0000313" key="8">
    <source>
        <dbReference type="EMBL" id="QPH05301.1"/>
    </source>
</evidence>
<dbReference type="AlphaFoldDB" id="A0A7S9KUM5"/>
<dbReference type="PROSITE" id="PS00560">
    <property type="entry name" value="CARBOXYPEPT_SER_HIS"/>
    <property type="match status" value="1"/>
</dbReference>
<dbReference type="PRINTS" id="PR00724">
    <property type="entry name" value="CRBOXYPTASEC"/>
</dbReference>
<dbReference type="InterPro" id="IPR029058">
    <property type="entry name" value="AB_hydrolase_fold"/>
</dbReference>
<organism evidence="8 9">
    <name type="scientific">Epichloe festucae (strain Fl1)</name>
    <dbReference type="NCBI Taxonomy" id="877507"/>
    <lineage>
        <taxon>Eukaryota</taxon>
        <taxon>Fungi</taxon>
        <taxon>Dikarya</taxon>
        <taxon>Ascomycota</taxon>
        <taxon>Pezizomycotina</taxon>
        <taxon>Sordariomycetes</taxon>
        <taxon>Hypocreomycetidae</taxon>
        <taxon>Hypocreales</taxon>
        <taxon>Clavicipitaceae</taxon>
        <taxon>Epichloe</taxon>
    </lineage>
</organism>
<name>A0A7S9KUM5_EPIFF</name>
<evidence type="ECO:0000256" key="7">
    <source>
        <dbReference type="SAM" id="SignalP"/>
    </source>
</evidence>
<protein>
    <recommendedName>
        <fullName evidence="2">carboxypeptidase C</fullName>
        <ecNumber evidence="2">3.4.16.5</ecNumber>
    </recommendedName>
</protein>